<organism evidence="4 5">
    <name type="scientific">Streptomyces millisiae</name>
    <dbReference type="NCBI Taxonomy" id="3075542"/>
    <lineage>
        <taxon>Bacteria</taxon>
        <taxon>Bacillati</taxon>
        <taxon>Actinomycetota</taxon>
        <taxon>Actinomycetes</taxon>
        <taxon>Kitasatosporales</taxon>
        <taxon>Streptomycetaceae</taxon>
        <taxon>Streptomyces</taxon>
    </lineage>
</organism>
<gene>
    <name evidence="4" type="ORF">RNC47_22020</name>
</gene>
<accession>A0ABU2LTW1</accession>
<protein>
    <submittedName>
        <fullName evidence="4">Cupin domain-containing protein</fullName>
    </submittedName>
</protein>
<evidence type="ECO:0000256" key="2">
    <source>
        <dbReference type="SAM" id="MobiDB-lite"/>
    </source>
</evidence>
<dbReference type="EMBL" id="JAVREM010000032">
    <property type="protein sequence ID" value="MDT0321014.1"/>
    <property type="molecule type" value="Genomic_DNA"/>
</dbReference>
<keyword evidence="1" id="KW-0238">DNA-binding</keyword>
<dbReference type="Proteomes" id="UP001183420">
    <property type="component" value="Unassembled WGS sequence"/>
</dbReference>
<dbReference type="RefSeq" id="WP_311601202.1">
    <property type="nucleotide sequence ID" value="NZ_JAVREM010000032.1"/>
</dbReference>
<feature type="region of interest" description="Disordered" evidence="2">
    <location>
        <begin position="76"/>
        <end position="100"/>
    </location>
</feature>
<evidence type="ECO:0000259" key="3">
    <source>
        <dbReference type="Pfam" id="PF12852"/>
    </source>
</evidence>
<feature type="region of interest" description="Disordered" evidence="2">
    <location>
        <begin position="189"/>
        <end position="223"/>
    </location>
</feature>
<comment type="caution">
    <text evidence="4">The sequence shown here is derived from an EMBL/GenBank/DDBJ whole genome shotgun (WGS) entry which is preliminary data.</text>
</comment>
<evidence type="ECO:0000313" key="4">
    <source>
        <dbReference type="EMBL" id="MDT0321014.1"/>
    </source>
</evidence>
<reference evidence="5" key="1">
    <citation type="submission" date="2023-07" db="EMBL/GenBank/DDBJ databases">
        <title>30 novel species of actinomycetes from the DSMZ collection.</title>
        <authorList>
            <person name="Nouioui I."/>
        </authorList>
    </citation>
    <scope>NUCLEOTIDE SEQUENCE [LARGE SCALE GENOMIC DNA]</scope>
    <source>
        <strain evidence="5">DSM 44918</strain>
    </source>
</reference>
<evidence type="ECO:0000256" key="1">
    <source>
        <dbReference type="ARBA" id="ARBA00023125"/>
    </source>
</evidence>
<proteinExistence type="predicted"/>
<keyword evidence="5" id="KW-1185">Reference proteome</keyword>
<dbReference type="Pfam" id="PF12852">
    <property type="entry name" value="Cupin_6"/>
    <property type="match status" value="1"/>
</dbReference>
<sequence>MDVLSDAVAAMRNGRPHSSRTRFTAPWGVRFAPFAGAGFHVVLQGACWVLPTCGEPVRLGVGDLVLLPHGRAHGLADAPTTPLRDAGDPGSLPPAPPPDGDPAATVLLCGAYLLDRARPHPLLTELPEVVHLSSRVGAHPELRTVLDLLGAELDHPREGSTGIVPALLDTLLLYALRAWHEEQARHRTATGWARSRASPAPPSPAASPRSSAGRHWPTSPGGG</sequence>
<evidence type="ECO:0000313" key="5">
    <source>
        <dbReference type="Proteomes" id="UP001183420"/>
    </source>
</evidence>
<dbReference type="InterPro" id="IPR032783">
    <property type="entry name" value="AraC_lig"/>
</dbReference>
<feature type="domain" description="AraC-type transcription regulator ligand-binding" evidence="3">
    <location>
        <begin position="2"/>
        <end position="180"/>
    </location>
</feature>
<name>A0ABU2LTW1_9ACTN</name>
<feature type="compositionally biased region" description="Pro residues" evidence="2">
    <location>
        <begin position="91"/>
        <end position="100"/>
    </location>
</feature>